<evidence type="ECO:0000256" key="1">
    <source>
        <dbReference type="SAM" id="MobiDB-lite"/>
    </source>
</evidence>
<dbReference type="InterPro" id="IPR010069">
    <property type="entry name" value="CdiA_FHA1_rpt"/>
</dbReference>
<protein>
    <submittedName>
        <fullName evidence="2">Uncharacterized protein</fullName>
    </submittedName>
</protein>
<sequence length="84" mass="8869">MTQRGQIVANNAVQIKSDGLNNNQGQIASIKDQLVLNAGTGVLSNQSGSLQSGKDIKVQARPVKDPVRLDQCPGFDRGDGRSGH</sequence>
<evidence type="ECO:0000313" key="3">
    <source>
        <dbReference type="Proteomes" id="UP000516745"/>
    </source>
</evidence>
<accession>A0A7H2Q5C5</accession>
<proteinExistence type="predicted"/>
<reference evidence="3" key="1">
    <citation type="submission" date="2020-09" db="EMBL/GenBank/DDBJ databases">
        <title>Clinical and molecular characterization of Acinetobacter seifertii in Taiwan.</title>
        <authorList>
            <person name="Li L.-H."/>
            <person name="Yang Y.-S."/>
            <person name="Sun J.-R."/>
            <person name="Huang T.-W."/>
            <person name="Huang W.-C."/>
            <person name="Wang Y.-C."/>
            <person name="Kuo T.-H."/>
            <person name="Kuo S.-C."/>
            <person name="Chen T.-L."/>
        </authorList>
    </citation>
    <scope>NUCLEOTIDE SEQUENCE [LARGE SCALE GENOMIC DNA]</scope>
    <source>
        <strain evidence="3">AS72</strain>
    </source>
</reference>
<gene>
    <name evidence="2" type="ORF">IC795_06245</name>
</gene>
<dbReference type="NCBIfam" id="TIGR01731">
    <property type="entry name" value="fil_hemag_20aa"/>
    <property type="match status" value="2"/>
</dbReference>
<reference evidence="2 3" key="2">
    <citation type="submission" date="2020-09" db="EMBL/GenBank/DDBJ databases">
        <authorList>
            <person name="Chen F.-J."/>
            <person name="Lee Y.-T."/>
        </authorList>
    </citation>
    <scope>NUCLEOTIDE SEQUENCE [LARGE SCALE GENOMIC DNA]</scope>
    <source>
        <strain evidence="2 3">AS72</strain>
    </source>
</reference>
<organism evidence="2 3">
    <name type="scientific">Acinetobacter seifertii</name>
    <dbReference type="NCBI Taxonomy" id="1530123"/>
    <lineage>
        <taxon>Bacteria</taxon>
        <taxon>Pseudomonadati</taxon>
        <taxon>Pseudomonadota</taxon>
        <taxon>Gammaproteobacteria</taxon>
        <taxon>Moraxellales</taxon>
        <taxon>Moraxellaceae</taxon>
        <taxon>Acinetobacter</taxon>
        <taxon>Acinetobacter calcoaceticus/baumannii complex</taxon>
    </lineage>
</organism>
<evidence type="ECO:0000313" key="2">
    <source>
        <dbReference type="EMBL" id="QNX10308.1"/>
    </source>
</evidence>
<name>A0A7H2Q5C5_9GAMM</name>
<feature type="compositionally biased region" description="Basic and acidic residues" evidence="1">
    <location>
        <begin position="54"/>
        <end position="68"/>
    </location>
</feature>
<dbReference type="Proteomes" id="UP000516745">
    <property type="component" value="Chromosome"/>
</dbReference>
<dbReference type="EMBL" id="CP061565">
    <property type="protein sequence ID" value="QNX10308.1"/>
    <property type="molecule type" value="Genomic_DNA"/>
</dbReference>
<feature type="region of interest" description="Disordered" evidence="1">
    <location>
        <begin position="46"/>
        <end position="84"/>
    </location>
</feature>
<dbReference type="AlphaFoldDB" id="A0A7H2Q5C5"/>